<dbReference type="PANTHER" id="PTHR19321:SF41">
    <property type="entry name" value="FASCETTO-RELATED"/>
    <property type="match status" value="1"/>
</dbReference>
<feature type="region of interest" description="Disordered" evidence="2">
    <location>
        <begin position="561"/>
        <end position="613"/>
    </location>
</feature>
<dbReference type="GO" id="GO:0005737">
    <property type="term" value="C:cytoplasm"/>
    <property type="evidence" value="ECO:0007669"/>
    <property type="project" value="TreeGrafter"/>
</dbReference>
<dbReference type="AlphaFoldDB" id="A0A1I8GPI9"/>
<evidence type="ECO:0000256" key="2">
    <source>
        <dbReference type="SAM" id="MobiDB-lite"/>
    </source>
</evidence>
<dbReference type="GO" id="GO:0008017">
    <property type="term" value="F:microtubule binding"/>
    <property type="evidence" value="ECO:0007669"/>
    <property type="project" value="InterPro"/>
</dbReference>
<dbReference type="Proteomes" id="UP000095280">
    <property type="component" value="Unplaced"/>
</dbReference>
<dbReference type="Pfam" id="PF03999">
    <property type="entry name" value="MAP65_ASE1"/>
    <property type="match status" value="1"/>
</dbReference>
<dbReference type="WBParaSite" id="maker-uti_cns_0002717-snap-gene-0.1-mRNA-1">
    <property type="protein sequence ID" value="maker-uti_cns_0002717-snap-gene-0.1-mRNA-1"/>
    <property type="gene ID" value="maker-uti_cns_0002717-snap-gene-0.1"/>
</dbReference>
<protein>
    <submittedName>
        <fullName evidence="4">Microtubule associated protein</fullName>
    </submittedName>
</protein>
<dbReference type="PANTHER" id="PTHR19321">
    <property type="entry name" value="PROTEIN REGULATOR OF CYTOKINESIS 1 PRC1-RELATED"/>
    <property type="match status" value="1"/>
</dbReference>
<sequence>PLRVKSASWLASVAVRGCNVLAFPLKEGGSKEHCRNNCARVDLIRNISAPYLSRSSSSHFQRARSRSAPVRACVTCLREGRESSSAEMRKEIILDVIEPGLGELESIWDYIGYPDEQRTERLHTLAEQLQARMFDFISAENQRRVQLDTEIEARKRRAAQICQTLRLPPYFPPRGLPSLSLLEHLDAHIAQFEAEIKERQARQSELTAQVRSLCERLGLPDETATTKPAEATTTDGDGVDSTTDADDAIPSEQDLERLQSRVAELERRRDDMLKRLSGLAEDVRRIALDIEFAGSPAGSGADDAAQALEDAVLAGEETTRLPLSDATLSQLEALRLRLVKHKAMLVGTCDELRQHIRVMWTRLDIPHEEQEAFLAQHAGYRQSTLDALQEESDKCQELKWSQATAYLANLRREASCAPTCFLDDTGDEADEDATLIGGDLDDTEEGVAALERRIDELRESYEKNRELYAAVGLYQDTWRAYLDVEQRMKDPAILSNRGGVLLKTDKERKQLQKELPKVEKKVSELLQKLQGGDNFRIRGRTFEQHVRHLWDSLRSEQEASKFNRKAGAVAGGRTGSATSGGGDDLRSSQSPMRDSSLGAAGSPRKSLSATGKR</sequence>
<feature type="coiled-coil region" evidence="1">
    <location>
        <begin position="248"/>
        <end position="282"/>
    </location>
</feature>
<feature type="coiled-coil region" evidence="1">
    <location>
        <begin position="440"/>
        <end position="467"/>
    </location>
</feature>
<evidence type="ECO:0000313" key="4">
    <source>
        <dbReference type="WBParaSite" id="maker-uti_cns_0002717-snap-gene-0.1-mRNA-1"/>
    </source>
</evidence>
<evidence type="ECO:0000256" key="1">
    <source>
        <dbReference type="SAM" id="Coils"/>
    </source>
</evidence>
<feature type="coiled-coil region" evidence="1">
    <location>
        <begin position="501"/>
        <end position="528"/>
    </location>
</feature>
<name>A0A1I8GPI9_9PLAT</name>
<accession>A0A1I8GPI9</accession>
<keyword evidence="3" id="KW-1185">Reference proteome</keyword>
<dbReference type="GO" id="GO:1990023">
    <property type="term" value="C:mitotic spindle midzone"/>
    <property type="evidence" value="ECO:0007669"/>
    <property type="project" value="TreeGrafter"/>
</dbReference>
<reference evidence="4" key="1">
    <citation type="submission" date="2016-11" db="UniProtKB">
        <authorList>
            <consortium name="WormBaseParasite"/>
        </authorList>
    </citation>
    <scope>IDENTIFICATION</scope>
</reference>
<feature type="compositionally biased region" description="Gly residues" evidence="2">
    <location>
        <begin position="569"/>
        <end position="582"/>
    </location>
</feature>
<feature type="region of interest" description="Disordered" evidence="2">
    <location>
        <begin position="219"/>
        <end position="248"/>
    </location>
</feature>
<feature type="compositionally biased region" description="Low complexity" evidence="2">
    <location>
        <begin position="220"/>
        <end position="242"/>
    </location>
</feature>
<dbReference type="GO" id="GO:0051256">
    <property type="term" value="P:mitotic spindle midzone assembly"/>
    <property type="evidence" value="ECO:0007669"/>
    <property type="project" value="TreeGrafter"/>
</dbReference>
<dbReference type="Gene3D" id="1.20.58.1520">
    <property type="match status" value="1"/>
</dbReference>
<evidence type="ECO:0000313" key="3">
    <source>
        <dbReference type="Proteomes" id="UP000095280"/>
    </source>
</evidence>
<organism evidence="3 4">
    <name type="scientific">Macrostomum lignano</name>
    <dbReference type="NCBI Taxonomy" id="282301"/>
    <lineage>
        <taxon>Eukaryota</taxon>
        <taxon>Metazoa</taxon>
        <taxon>Spiralia</taxon>
        <taxon>Lophotrochozoa</taxon>
        <taxon>Platyhelminthes</taxon>
        <taxon>Rhabditophora</taxon>
        <taxon>Macrostomorpha</taxon>
        <taxon>Macrostomida</taxon>
        <taxon>Macrostomidae</taxon>
        <taxon>Macrostomum</taxon>
    </lineage>
</organism>
<keyword evidence="1" id="KW-0175">Coiled coil</keyword>
<feature type="coiled-coil region" evidence="1">
    <location>
        <begin position="182"/>
        <end position="209"/>
    </location>
</feature>
<dbReference type="InterPro" id="IPR007145">
    <property type="entry name" value="MAP65_Ase1_PRC1"/>
</dbReference>
<proteinExistence type="predicted"/>